<keyword evidence="1" id="KW-1133">Transmembrane helix</keyword>
<accession>A0A0G4HTS3</accession>
<proteinExistence type="predicted"/>
<name>A0A0G4HTS3_9ALVE</name>
<evidence type="ECO:0000313" key="2">
    <source>
        <dbReference type="EMBL" id="CEM47805.1"/>
    </source>
</evidence>
<dbReference type="AlphaFoldDB" id="A0A0G4HTS3"/>
<dbReference type="VEuPathDB" id="CryptoDB:Cvel_31552"/>
<protein>
    <submittedName>
        <fullName evidence="2">Uncharacterized protein</fullName>
    </submittedName>
</protein>
<dbReference type="EMBL" id="CDMZ01003845">
    <property type="protein sequence ID" value="CEM47805.1"/>
    <property type="molecule type" value="Genomic_DNA"/>
</dbReference>
<evidence type="ECO:0000256" key="1">
    <source>
        <dbReference type="SAM" id="Phobius"/>
    </source>
</evidence>
<organism evidence="2">
    <name type="scientific">Chromera velia CCMP2878</name>
    <dbReference type="NCBI Taxonomy" id="1169474"/>
    <lineage>
        <taxon>Eukaryota</taxon>
        <taxon>Sar</taxon>
        <taxon>Alveolata</taxon>
        <taxon>Colpodellida</taxon>
        <taxon>Chromeraceae</taxon>
        <taxon>Chromera</taxon>
    </lineage>
</organism>
<sequence length="214" mass="23493">MFWMPTVFFVGMGGLYLGLYLFATNTIDYALCAGTSDEPSSCAFKRDADKSALEQYIKASMPYKVVELNPPAASADTVSEVFTFVPCFNERNNTALAVNYFASVDTTKRIPNMAVMPQNVPNMCRLAGCSWRECLRVKSSCDSTGSLDSLLEAKCVEPLQQSELDAVTFSVASVLCLLGLVMALYGCIAREKKETKNGQRDTYQTDAVAVQYQP</sequence>
<feature type="transmembrane region" description="Helical" evidence="1">
    <location>
        <begin position="166"/>
        <end position="188"/>
    </location>
</feature>
<dbReference type="PhylomeDB" id="A0A0G4HTS3"/>
<keyword evidence="1" id="KW-0812">Transmembrane</keyword>
<keyword evidence="1" id="KW-0472">Membrane</keyword>
<reference evidence="2" key="1">
    <citation type="submission" date="2014-11" db="EMBL/GenBank/DDBJ databases">
        <authorList>
            <person name="Otto D Thomas"/>
            <person name="Naeem Raeece"/>
        </authorList>
    </citation>
    <scope>NUCLEOTIDE SEQUENCE</scope>
</reference>
<gene>
    <name evidence="2" type="ORF">Cvel_31552</name>
</gene>